<dbReference type="PANTHER" id="PTHR43883:SF1">
    <property type="entry name" value="GLUCONOKINASE"/>
    <property type="match status" value="1"/>
</dbReference>
<gene>
    <name evidence="1" type="ORF">G3570_07875</name>
</gene>
<evidence type="ECO:0000313" key="1">
    <source>
        <dbReference type="EMBL" id="NGP76546.1"/>
    </source>
</evidence>
<dbReference type="PANTHER" id="PTHR43883">
    <property type="entry name" value="SLR0207 PROTEIN"/>
    <property type="match status" value="1"/>
</dbReference>
<keyword evidence="2" id="KW-1185">Reference proteome</keyword>
<dbReference type="AlphaFoldDB" id="A0A6M1SX31"/>
<comment type="caution">
    <text evidence="1">The sequence shown here is derived from an EMBL/GenBank/DDBJ whole genome shotgun (WGS) entry which is preliminary data.</text>
</comment>
<dbReference type="Proteomes" id="UP000473278">
    <property type="component" value="Unassembled WGS sequence"/>
</dbReference>
<accession>A0A6M1SX31</accession>
<sequence length="536" mass="63312">MDSKLLQFLESPDSYSHAPESVEHVQTHISHVFIADPFVYKFKKPVNFEFLDFSTLEKRKHYCHREVELNRRLCDDIYLGVVEIREQGNTFMIESNEEGSIVDYAVKMKKLREEYFLHSLIDRNELNRTHLNRITDKLSDFYNSQNPGEEIRQWGEIEKIKYNTDENFRQTKSFIGETIDENSYRSIQKYTREYYDKFSALFESRIKNNCIVDGHGDLHLEHIHITPEKVRIYDCIEFNDRFRYGDTAADLAFLAMDLDFNRCSGEERYFMNRMAELLNDSDLLVHLDFYKCYRAYVKGKVKSLQSTEEEVGRENMEKARNRAREYFDLSLHYATLGSRATVLVIMGRIASGKSTIASAISNKLNIEHYSSDRIRKRIMGVPLEERADASKREQLYSKEMSLKTYERLLEEAKKHLESRESVILDATYSRREERQKFIEQMGSLGADYCFIEARATDEAIKKRLKLREQEEGIISDARQEDFEELSKYYQSPDEIAESHIIRIETESSLDETLFKLYDKLITRNLNSVMKEIGERF</sequence>
<dbReference type="SUPFAM" id="SSF52540">
    <property type="entry name" value="P-loop containing nucleoside triphosphate hydrolases"/>
    <property type="match status" value="1"/>
</dbReference>
<dbReference type="RefSeq" id="WP_165140983.1">
    <property type="nucleotide sequence ID" value="NZ_JAALLT010000002.1"/>
</dbReference>
<dbReference type="SUPFAM" id="SSF56112">
    <property type="entry name" value="Protein kinase-like (PK-like)"/>
    <property type="match status" value="1"/>
</dbReference>
<dbReference type="Pfam" id="PF13671">
    <property type="entry name" value="AAA_33"/>
    <property type="match status" value="1"/>
</dbReference>
<dbReference type="InterPro" id="IPR011009">
    <property type="entry name" value="Kinase-like_dom_sf"/>
</dbReference>
<reference evidence="1 2" key="1">
    <citation type="submission" date="2020-02" db="EMBL/GenBank/DDBJ databases">
        <title>Balneolaceae bacterium YR4-1, complete genome.</title>
        <authorList>
            <person name="Li Y."/>
            <person name="Wu S."/>
        </authorList>
    </citation>
    <scope>NUCLEOTIDE SEQUENCE [LARGE SCALE GENOMIC DNA]</scope>
    <source>
        <strain evidence="1 2">YR4-1</strain>
    </source>
</reference>
<name>A0A6M1SX31_9BACT</name>
<dbReference type="Gene3D" id="3.40.50.300">
    <property type="entry name" value="P-loop containing nucleotide triphosphate hydrolases"/>
    <property type="match status" value="1"/>
</dbReference>
<organism evidence="1 2">
    <name type="scientific">Halalkalibaculum roseum</name>
    <dbReference type="NCBI Taxonomy" id="2709311"/>
    <lineage>
        <taxon>Bacteria</taxon>
        <taxon>Pseudomonadati</taxon>
        <taxon>Balneolota</taxon>
        <taxon>Balneolia</taxon>
        <taxon>Balneolales</taxon>
        <taxon>Balneolaceae</taxon>
        <taxon>Halalkalibaculum</taxon>
    </lineage>
</organism>
<dbReference type="EMBL" id="JAALLT010000002">
    <property type="protein sequence ID" value="NGP76546.1"/>
    <property type="molecule type" value="Genomic_DNA"/>
</dbReference>
<dbReference type="InterPro" id="IPR052732">
    <property type="entry name" value="Cell-binding_unc_protein"/>
</dbReference>
<proteinExistence type="predicted"/>
<dbReference type="InterPro" id="IPR027417">
    <property type="entry name" value="P-loop_NTPase"/>
</dbReference>
<protein>
    <submittedName>
        <fullName evidence="1">AAA family ATPase</fullName>
    </submittedName>
</protein>
<evidence type="ECO:0000313" key="2">
    <source>
        <dbReference type="Proteomes" id="UP000473278"/>
    </source>
</evidence>
<dbReference type="Gene3D" id="3.90.1200.10">
    <property type="match status" value="1"/>
</dbReference>